<dbReference type="RefSeq" id="WP_010314795.1">
    <property type="nucleotide sequence ID" value="NZ_CP061007.1"/>
</dbReference>
<organism evidence="2 3">
    <name type="scientific">Saccharopolyspora spinosa</name>
    <dbReference type="NCBI Taxonomy" id="60894"/>
    <lineage>
        <taxon>Bacteria</taxon>
        <taxon>Bacillati</taxon>
        <taxon>Actinomycetota</taxon>
        <taxon>Actinomycetes</taxon>
        <taxon>Pseudonocardiales</taxon>
        <taxon>Pseudonocardiaceae</taxon>
        <taxon>Saccharopolyspora</taxon>
    </lineage>
</organism>
<protein>
    <submittedName>
        <fullName evidence="2">Uncharacterized protein</fullName>
    </submittedName>
</protein>
<sequence length="74" mass="7579">MHISWTGLGSVFVVSLAVGVVVVVLFSLGIVAIGKRTAAFERHTSSLGPTVTAALCFAACVVLVVYGLYLIVAG</sequence>
<accession>A0A2N3Y0R6</accession>
<keyword evidence="1" id="KW-0812">Transmembrane</keyword>
<dbReference type="EMBL" id="PJNB01000001">
    <property type="protein sequence ID" value="PKW16451.1"/>
    <property type="molecule type" value="Genomic_DNA"/>
</dbReference>
<evidence type="ECO:0000313" key="2">
    <source>
        <dbReference type="EMBL" id="PKW16451.1"/>
    </source>
</evidence>
<proteinExistence type="predicted"/>
<keyword evidence="1" id="KW-0472">Membrane</keyword>
<gene>
    <name evidence="2" type="ORF">A8926_4284</name>
</gene>
<keyword evidence="1" id="KW-1133">Transmembrane helix</keyword>
<reference evidence="2" key="1">
    <citation type="submission" date="2017-12" db="EMBL/GenBank/DDBJ databases">
        <title>Sequencing the genomes of 1000 Actinobacteria strains.</title>
        <authorList>
            <person name="Klenk H.-P."/>
        </authorList>
    </citation>
    <scope>NUCLEOTIDE SEQUENCE [LARGE SCALE GENOMIC DNA]</scope>
    <source>
        <strain evidence="2">DSM 44228</strain>
    </source>
</reference>
<feature type="transmembrane region" description="Helical" evidence="1">
    <location>
        <begin position="12"/>
        <end position="34"/>
    </location>
</feature>
<name>A0A2N3Y0R6_SACSN</name>
<feature type="transmembrane region" description="Helical" evidence="1">
    <location>
        <begin position="46"/>
        <end position="72"/>
    </location>
</feature>
<evidence type="ECO:0000256" key="1">
    <source>
        <dbReference type="SAM" id="Phobius"/>
    </source>
</evidence>
<dbReference type="Proteomes" id="UP000233786">
    <property type="component" value="Unassembled WGS sequence"/>
</dbReference>
<dbReference type="AlphaFoldDB" id="A0A2N3Y0R6"/>
<evidence type="ECO:0000313" key="3">
    <source>
        <dbReference type="Proteomes" id="UP000233786"/>
    </source>
</evidence>
<comment type="caution">
    <text evidence="2">The sequence shown here is derived from an EMBL/GenBank/DDBJ whole genome shotgun (WGS) entry which is preliminary data.</text>
</comment>
<keyword evidence="3" id="KW-1185">Reference proteome</keyword>